<gene>
    <name evidence="10" type="primary">Nfu_g_1_013337</name>
</gene>
<feature type="compositionally biased region" description="Polar residues" evidence="8">
    <location>
        <begin position="274"/>
        <end position="303"/>
    </location>
</feature>
<feature type="region of interest" description="Disordered" evidence="8">
    <location>
        <begin position="537"/>
        <end position="560"/>
    </location>
</feature>
<evidence type="ECO:0000256" key="4">
    <source>
        <dbReference type="ARBA" id="ARBA00023054"/>
    </source>
</evidence>
<evidence type="ECO:0000256" key="3">
    <source>
        <dbReference type="ARBA" id="ARBA00022553"/>
    </source>
</evidence>
<protein>
    <recommendedName>
        <fullName evidence="9">PH domain-containing protein</fullName>
    </recommendedName>
</protein>
<feature type="coiled-coil region" evidence="7">
    <location>
        <begin position="818"/>
        <end position="866"/>
    </location>
</feature>
<evidence type="ECO:0000256" key="5">
    <source>
        <dbReference type="ARBA" id="ARBA00023203"/>
    </source>
</evidence>
<dbReference type="SMART" id="SM00233">
    <property type="entry name" value="PH"/>
    <property type="match status" value="2"/>
</dbReference>
<accession>A0A1A8FC99</accession>
<evidence type="ECO:0000256" key="6">
    <source>
        <dbReference type="ARBA" id="ARBA00023212"/>
    </source>
</evidence>
<feature type="domain" description="PH" evidence="9">
    <location>
        <begin position="72"/>
        <end position="179"/>
    </location>
</feature>
<dbReference type="PANTHER" id="PTHR17271:SF12">
    <property type="entry name" value="MYOSIN PHOSPHATASE RHO-INTERACTING PROTEIN ISOFORM X1"/>
    <property type="match status" value="1"/>
</dbReference>
<feature type="region of interest" description="Disordered" evidence="8">
    <location>
        <begin position="1"/>
        <end position="32"/>
    </location>
</feature>
<feature type="compositionally biased region" description="Polar residues" evidence="8">
    <location>
        <begin position="748"/>
        <end position="763"/>
    </location>
</feature>
<reference evidence="10" key="1">
    <citation type="submission" date="2016-05" db="EMBL/GenBank/DDBJ databases">
        <authorList>
            <person name="Lavstsen T."/>
            <person name="Jespersen J.S."/>
        </authorList>
    </citation>
    <scope>NUCLEOTIDE SEQUENCE</scope>
    <source>
        <tissue evidence="10">Brain</tissue>
    </source>
</reference>
<keyword evidence="2" id="KW-0963">Cytoplasm</keyword>
<feature type="coiled-coil region" evidence="7">
    <location>
        <begin position="936"/>
        <end position="1012"/>
    </location>
</feature>
<dbReference type="PROSITE" id="PS50003">
    <property type="entry name" value="PH_DOMAIN"/>
    <property type="match status" value="2"/>
</dbReference>
<dbReference type="Gene3D" id="2.30.29.30">
    <property type="entry name" value="Pleckstrin-homology domain (PH domain)/Phosphotyrosine-binding domain (PTB)"/>
    <property type="match status" value="2"/>
</dbReference>
<keyword evidence="4 7" id="KW-0175">Coiled coil</keyword>
<dbReference type="InterPro" id="IPR052223">
    <property type="entry name" value="Actin_Cytoskeleton_Reg"/>
</dbReference>
<name>A0A1A8FC99_9TELE</name>
<evidence type="ECO:0000256" key="1">
    <source>
        <dbReference type="ARBA" id="ARBA00004245"/>
    </source>
</evidence>
<feature type="compositionally biased region" description="Basic and acidic residues" evidence="8">
    <location>
        <begin position="507"/>
        <end position="521"/>
    </location>
</feature>
<keyword evidence="3" id="KW-0597">Phosphoprotein</keyword>
<evidence type="ECO:0000256" key="7">
    <source>
        <dbReference type="SAM" id="Coils"/>
    </source>
</evidence>
<reference evidence="10" key="2">
    <citation type="submission" date="2016-06" db="EMBL/GenBank/DDBJ databases">
        <title>The genome of a short-lived fish provides insights into sex chromosome evolution and the genetic control of aging.</title>
        <authorList>
            <person name="Reichwald K."/>
            <person name="Felder M."/>
            <person name="Petzold A."/>
            <person name="Koch P."/>
            <person name="Groth M."/>
            <person name="Platzer M."/>
        </authorList>
    </citation>
    <scope>NUCLEOTIDE SEQUENCE</scope>
    <source>
        <tissue evidence="10">Brain</tissue>
    </source>
</reference>
<organism evidence="10">
    <name type="scientific">Nothobranchius korthausae</name>
    <dbReference type="NCBI Taxonomy" id="1143690"/>
    <lineage>
        <taxon>Eukaryota</taxon>
        <taxon>Metazoa</taxon>
        <taxon>Chordata</taxon>
        <taxon>Craniata</taxon>
        <taxon>Vertebrata</taxon>
        <taxon>Euteleostomi</taxon>
        <taxon>Actinopterygii</taxon>
        <taxon>Neopterygii</taxon>
        <taxon>Teleostei</taxon>
        <taxon>Neoteleostei</taxon>
        <taxon>Acanthomorphata</taxon>
        <taxon>Ovalentaria</taxon>
        <taxon>Atherinomorphae</taxon>
        <taxon>Cyprinodontiformes</taxon>
        <taxon>Nothobranchiidae</taxon>
        <taxon>Nothobranchius</taxon>
    </lineage>
</organism>
<dbReference type="Pfam" id="PF00169">
    <property type="entry name" value="PH"/>
    <property type="match status" value="2"/>
</dbReference>
<evidence type="ECO:0000259" key="9">
    <source>
        <dbReference type="PROSITE" id="PS50003"/>
    </source>
</evidence>
<proteinExistence type="predicted"/>
<feature type="region of interest" description="Disordered" evidence="8">
    <location>
        <begin position="748"/>
        <end position="774"/>
    </location>
</feature>
<keyword evidence="6" id="KW-0206">Cytoskeleton</keyword>
<feature type="region of interest" description="Disordered" evidence="8">
    <location>
        <begin position="487"/>
        <end position="521"/>
    </location>
</feature>
<dbReference type="FunFam" id="2.30.29.30:FF:000133">
    <property type="entry name" value="myosin phosphatase Rho-interacting protein isoform X1"/>
    <property type="match status" value="1"/>
</dbReference>
<evidence type="ECO:0000256" key="2">
    <source>
        <dbReference type="ARBA" id="ARBA00022490"/>
    </source>
</evidence>
<dbReference type="EMBL" id="HAEB01010155">
    <property type="protein sequence ID" value="SBQ56682.1"/>
    <property type="molecule type" value="Transcribed_RNA"/>
</dbReference>
<dbReference type="SUPFAM" id="SSF50729">
    <property type="entry name" value="PH domain-like"/>
    <property type="match status" value="2"/>
</dbReference>
<dbReference type="GO" id="GO:0051015">
    <property type="term" value="F:actin filament binding"/>
    <property type="evidence" value="ECO:0007669"/>
    <property type="project" value="TreeGrafter"/>
</dbReference>
<feature type="coiled-coil region" evidence="7">
    <location>
        <begin position="1327"/>
        <end position="1380"/>
    </location>
</feature>
<dbReference type="GO" id="GO:0015629">
    <property type="term" value="C:actin cytoskeleton"/>
    <property type="evidence" value="ECO:0007669"/>
    <property type="project" value="UniProtKB-ARBA"/>
</dbReference>
<comment type="subcellular location">
    <subcellularLocation>
        <location evidence="1">Cytoplasm</location>
        <location evidence="1">Cytoskeleton</location>
    </subcellularLocation>
</comment>
<evidence type="ECO:0000256" key="8">
    <source>
        <dbReference type="SAM" id="MobiDB-lite"/>
    </source>
</evidence>
<keyword evidence="5" id="KW-0009">Actin-binding</keyword>
<evidence type="ECO:0000313" key="10">
    <source>
        <dbReference type="EMBL" id="SBQ56682.1"/>
    </source>
</evidence>
<feature type="coiled-coil region" evidence="7">
    <location>
        <begin position="1510"/>
        <end position="1544"/>
    </location>
</feature>
<dbReference type="InterPro" id="IPR001849">
    <property type="entry name" value="PH_domain"/>
</dbReference>
<feature type="region of interest" description="Disordered" evidence="8">
    <location>
        <begin position="713"/>
        <end position="732"/>
    </location>
</feature>
<sequence length="1574" mass="178034">MPSSGGNTGGVQRLPTAKETGSGSDGNMSGEKAVGTSCNKFQPNIFNKTKCQNCFKSREVHLLSDGDIEQAKPVYASWLCLAPVGTDFTNPMQRSRKWQRRFFILYEQGSLSYALDELLSTLPQGTVNMNLCTDISDAEPRTGQKNALCITTPLQEIFIRGDSKEAINGWNEQLDVYLRSNKQNQKKKRKVEPVANQEPSPAKMAATCPSSEAAVPDSVPWQEEQHGGDGTLVWTVSGPDPSGPEWTPADNTSSYLCQASRSSRASGGAGHFTTGENTGSDQSTNVQTSAPKQNQDGSQNTSAEPLLGLGATEKPQRDGTSICRRGRTAARTAKHENLQLSGCEALLSALPVQRRSRSLDRRTSDIVMTPDLLNFKKGWMVKLDENDQWKKYWFVLSTDRLRFYRDSVAEETSDLGGEIDLTKCFSVSEYQVQRNYGFQIHTLTGTFTLSAMTAGIRRNWIQALMKNVRPGNAPDVASLPGQHITCSSPELIPKPDVTQDSASEDISMEKDPHSRIVTERRHEDHYKTFDCSEIRRQSDETDYQKPLSPLELGDLERRRRREERRRRYESMLGFSLGHTETQKTEDGDVRALSLQLQLRMEKQIEECWRKVEKSGFIPERKVLLSVDTRDRSEAEKIHSYRKTVEDLKVQLAESECCRLKLEAWISTAGFYQEPNLPVSPEALFCPMDMNEEHLKDLNKSYGESRKVLFQQQHVRPQKQEHLHLKPASSAPQLPSIWLKDTEHSLQQLDETSNSQQDMSQNEGPASGLHFNGSTAHHLDREDHQLFPASETNREFRLVEETTHEDSTLGVDASDPSVVKHLSQEVEELTKQNKALDQQNQEMINQLMEADREIERLKAELGSKLSEARLLSELKLKAKTMDDLEKQLSLRNQELLDVQTLISSLGTEGLKSAAEAPVGEKCRRSSETSEACPLQCLQAAETTLMKVEKQLEESTQTCRQLTQQNTQLNQTGELYLQRASEAEADLKRLKEELEKQQLEKEEERNRRKTDEEQILQVTEGMVTRLRALEKLLEVMDRLDFSRGAEEEQQERPDVVRQLRWEEEFWKLLLNKLKADSTQLESPVGVLLSEITEGLMLETQVLLEAHELLLQTGELTGIQTPESRSSAALNGVTEPEPEASMFGFKQLGEMEHLKAFTQIKIRLLEQTSSIRSSTLHELLLAANRLYDPRSSPNPRPVLFLHSAAAEALFCCRLARLHSRCERGLCCVGLQRENQELRAKLSDVEERHLSFGSQMSVCCQTDEIYLQRSESQNEPPLGGQMVSGERLGEGEEVESNMEVSDVGVEVTELENPSVSDQMEEDLDQKMSVVLKQHEEEKDKLKAVCERGLAAMEECHQKVVEELRRLHQQEVERLLVEKDQLLEEESAATATAIKAIQNAHRVELQREVQRRCQSENGNTQLEEMDRQHREELASVQQELCVLSQQFSLKCLEIRHLVQALDAERKALCQCQQENQDLRSRNQELSAHLAEEITKLCSMAKRNPLTVSQGMEITLRLKDSEVQCLQQEVASLKDEMQAALKDKRSATKRYTDVLTQLNVVRARGENLKLAHQALNPTPT</sequence>
<dbReference type="InterPro" id="IPR011993">
    <property type="entry name" value="PH-like_dom_sf"/>
</dbReference>
<feature type="domain" description="PH" evidence="9">
    <location>
        <begin position="373"/>
        <end position="469"/>
    </location>
</feature>
<feature type="region of interest" description="Disordered" evidence="8">
    <location>
        <begin position="181"/>
        <end position="323"/>
    </location>
</feature>
<dbReference type="PANTHER" id="PTHR17271">
    <property type="entry name" value="PLECKSTRIN HOMOLOGY PH DOMAIN-CONTAINING PROTEIN"/>
    <property type="match status" value="1"/>
</dbReference>